<evidence type="ECO:0000256" key="1">
    <source>
        <dbReference type="SAM" id="MobiDB-lite"/>
    </source>
</evidence>
<protein>
    <recommendedName>
        <fullName evidence="5">Neocarzinostatin family protein</fullName>
    </recommendedName>
</protein>
<name>A0ABR9DL45_9MICO</name>
<sequence>MPTVRTALRLPATLVAAALLGLLPSAALAVPGTGEGTDGQTLTVSRATDLDPTGTTVTVTGAGFEETVGIYVGVCVDNGPGERPTPCLGGVDMGGEGGSSAWVSSNPPSYGKDLATPFGDGGSFGLELTVQGTDANVDCSDAAAAPRGCVLATFADHTRLTDRSADVRVPLTFVAAGAPAPTATEPSTTEPSTTEPSTTERGTTDASSPASTTATPTTPAAPAPSSTDDEGATTRFWLLTSAGLLVAAVATTYAVRRVRAVRAQEDAAATGATGADDASPTGSGA</sequence>
<feature type="signal peptide" evidence="2">
    <location>
        <begin position="1"/>
        <end position="29"/>
    </location>
</feature>
<dbReference type="RefSeq" id="WP_192276473.1">
    <property type="nucleotide sequence ID" value="NZ_JACZDF010000001.1"/>
</dbReference>
<evidence type="ECO:0008006" key="5">
    <source>
        <dbReference type="Google" id="ProtNLM"/>
    </source>
</evidence>
<evidence type="ECO:0000313" key="4">
    <source>
        <dbReference type="Proteomes" id="UP000642107"/>
    </source>
</evidence>
<proteinExistence type="predicted"/>
<dbReference type="Proteomes" id="UP000642107">
    <property type="component" value="Unassembled WGS sequence"/>
</dbReference>
<feature type="region of interest" description="Disordered" evidence="1">
    <location>
        <begin position="264"/>
        <end position="285"/>
    </location>
</feature>
<feature type="compositionally biased region" description="Low complexity" evidence="1">
    <location>
        <begin position="266"/>
        <end position="278"/>
    </location>
</feature>
<dbReference type="InterPro" id="IPR027273">
    <property type="entry name" value="Neocarzinostatin-like"/>
</dbReference>
<gene>
    <name evidence="3" type="ORF">IGS67_00030</name>
</gene>
<comment type="caution">
    <text evidence="3">The sequence shown here is derived from an EMBL/GenBank/DDBJ whole genome shotgun (WGS) entry which is preliminary data.</text>
</comment>
<dbReference type="EMBL" id="JACZDF010000001">
    <property type="protein sequence ID" value="MBD9697890.1"/>
    <property type="molecule type" value="Genomic_DNA"/>
</dbReference>
<dbReference type="Gene3D" id="2.60.40.230">
    <property type="entry name" value="Neocarzinostatin-like"/>
    <property type="match status" value="1"/>
</dbReference>
<reference evidence="3 4" key="1">
    <citation type="submission" date="2020-09" db="EMBL/GenBank/DDBJ databases">
        <title>Flavimobilis rhizosphaerae sp. nov., isolated from rhizosphere soil of Spartina alterniflora.</title>
        <authorList>
            <person name="Hanqin C."/>
        </authorList>
    </citation>
    <scope>NUCLEOTIDE SEQUENCE [LARGE SCALE GENOMIC DNA]</scope>
    <source>
        <strain evidence="3 4">GY 10621</strain>
    </source>
</reference>
<keyword evidence="4" id="KW-1185">Reference proteome</keyword>
<organism evidence="3 4">
    <name type="scientific">Flavimobilis rhizosphaerae</name>
    <dbReference type="NCBI Taxonomy" id="2775421"/>
    <lineage>
        <taxon>Bacteria</taxon>
        <taxon>Bacillati</taxon>
        <taxon>Actinomycetota</taxon>
        <taxon>Actinomycetes</taxon>
        <taxon>Micrococcales</taxon>
        <taxon>Jonesiaceae</taxon>
        <taxon>Flavimobilis</taxon>
    </lineage>
</organism>
<accession>A0ABR9DL45</accession>
<feature type="region of interest" description="Disordered" evidence="1">
    <location>
        <begin position="176"/>
        <end position="230"/>
    </location>
</feature>
<feature type="compositionally biased region" description="Low complexity" evidence="1">
    <location>
        <begin position="176"/>
        <end position="226"/>
    </location>
</feature>
<evidence type="ECO:0000313" key="3">
    <source>
        <dbReference type="EMBL" id="MBD9697890.1"/>
    </source>
</evidence>
<dbReference type="SUPFAM" id="SSF49319">
    <property type="entry name" value="Actinoxanthin-like"/>
    <property type="match status" value="1"/>
</dbReference>
<keyword evidence="2" id="KW-0732">Signal</keyword>
<feature type="chain" id="PRO_5046307884" description="Neocarzinostatin family protein" evidence="2">
    <location>
        <begin position="30"/>
        <end position="285"/>
    </location>
</feature>
<evidence type="ECO:0000256" key="2">
    <source>
        <dbReference type="SAM" id="SignalP"/>
    </source>
</evidence>